<evidence type="ECO:0000313" key="14">
    <source>
        <dbReference type="EMBL" id="VYU69483.1"/>
    </source>
</evidence>
<dbReference type="AlphaFoldDB" id="A0A6N3GZM3"/>
<dbReference type="EMBL" id="CACRUV010000048">
    <property type="protein sequence ID" value="VYU69483.1"/>
    <property type="molecule type" value="Genomic_DNA"/>
</dbReference>
<feature type="domain" description="TonB-dependent receptor plug" evidence="13">
    <location>
        <begin position="250"/>
        <end position="350"/>
    </location>
</feature>
<dbReference type="InterPro" id="IPR012910">
    <property type="entry name" value="Plug_dom"/>
</dbReference>
<evidence type="ECO:0000256" key="8">
    <source>
        <dbReference type="ARBA" id="ARBA00023170"/>
    </source>
</evidence>
<evidence type="ECO:0000256" key="9">
    <source>
        <dbReference type="ARBA" id="ARBA00023237"/>
    </source>
</evidence>
<comment type="subcellular location">
    <subcellularLocation>
        <location evidence="1 10">Cell outer membrane</location>
        <topology evidence="1 10">Multi-pass membrane protein</topology>
    </subcellularLocation>
</comment>
<dbReference type="Pfam" id="PF00593">
    <property type="entry name" value="TonB_dep_Rec_b-barrel"/>
    <property type="match status" value="1"/>
</dbReference>
<evidence type="ECO:0000256" key="3">
    <source>
        <dbReference type="ARBA" id="ARBA00022452"/>
    </source>
</evidence>
<dbReference type="GO" id="GO:0044718">
    <property type="term" value="P:siderophore transmembrane transport"/>
    <property type="evidence" value="ECO:0007669"/>
    <property type="project" value="TreeGrafter"/>
</dbReference>
<dbReference type="GO" id="GO:0009279">
    <property type="term" value="C:cell outer membrane"/>
    <property type="evidence" value="ECO:0007669"/>
    <property type="project" value="UniProtKB-SubCell"/>
</dbReference>
<dbReference type="SUPFAM" id="SSF56935">
    <property type="entry name" value="Porins"/>
    <property type="match status" value="1"/>
</dbReference>
<evidence type="ECO:0000256" key="10">
    <source>
        <dbReference type="PROSITE-ProRule" id="PRU01360"/>
    </source>
</evidence>
<evidence type="ECO:0000256" key="5">
    <source>
        <dbReference type="ARBA" id="ARBA00022729"/>
    </source>
</evidence>
<reference evidence="14" key="1">
    <citation type="submission" date="2019-11" db="EMBL/GenBank/DDBJ databases">
        <authorList>
            <person name="Feng L."/>
        </authorList>
    </citation>
    <scope>NUCLEOTIDE SEQUENCE</scope>
    <source>
        <strain evidence="14">PmerdaeLFYP103</strain>
    </source>
</reference>
<proteinExistence type="inferred from homology"/>
<keyword evidence="6 11" id="KW-0798">TonB box</keyword>
<protein>
    <submittedName>
        <fullName evidence="14">Vitamin B12 transporter BtuB</fullName>
    </submittedName>
</protein>
<organism evidence="14">
    <name type="scientific">Parabacteroides merdae</name>
    <dbReference type="NCBI Taxonomy" id="46503"/>
    <lineage>
        <taxon>Bacteria</taxon>
        <taxon>Pseudomonadati</taxon>
        <taxon>Bacteroidota</taxon>
        <taxon>Bacteroidia</taxon>
        <taxon>Bacteroidales</taxon>
        <taxon>Tannerellaceae</taxon>
        <taxon>Parabacteroides</taxon>
    </lineage>
</organism>
<dbReference type="Gene3D" id="2.170.130.10">
    <property type="entry name" value="TonB-dependent receptor, plug domain"/>
    <property type="match status" value="1"/>
</dbReference>
<feature type="domain" description="TonB-dependent receptor-like beta-barrel" evidence="12">
    <location>
        <begin position="484"/>
        <end position="885"/>
    </location>
</feature>
<comment type="similarity">
    <text evidence="10 11">Belongs to the TonB-dependent receptor family.</text>
</comment>
<keyword evidence="7 10" id="KW-0472">Membrane</keyword>
<evidence type="ECO:0000256" key="11">
    <source>
        <dbReference type="RuleBase" id="RU003357"/>
    </source>
</evidence>
<sequence>MNLFFNPFFVQTDFFHTFATVLVSRLPTATGGVMKRESGANPEQTRCCKFLSKSLNTLQATVRHRMGRHSKTEQVRRPAKTNIVLKLSGNKATKHRVKSFFIPLHKDIISPCVYSLKQVMNTISRIKMKVFVHVFLLLVCLSQLSLTAQNKITLSGKVTDQQGTPLSLVTIAVENTVSGTYTDDSGLYSLQVSPGKHTFVVSSLGYQTIKTSLDLHHDKTLDFKLEESSVNISPVEVYGKTQSQQLRESALSVNALDVKPVINSLNSLNELVNRTSGVKIREEGGVGSDFDLSINGLSGNSVRYFIDGVPLDSKGSYVTLTNLPVNLIDRVEIYKGVVPASLGTDALGGAVNIITQAEKKSFMDASYSIGSFHTHRANLNAQFMERHTGLVVRPAIGISYSKNDYRMKDVQMRNETGDQFIYGNPKRFHDGYFSLLAQIEAGITGKFWADEFFVSASYSKTDKELQTGSIQTKVYGMAERNSDAWNVSVRYNKYNFMTEGMTLKATLSHTWDHSITIDTAYRKYYWDGGYIVSQRNEIRGNEPSIRHYKRPLTIVRVNLDYQLDGHHGLNLNYHMNRTGNDRYDDLDQSFEPSNDAVTKHIIGLTYSQSFFDGKMQNIFFAKDYVNHPNIRQTDQSTVTGSDKVQGSTTKNYFGYGTGLRYMFFDPLAVKVSYEHSVRLPIARELLGNGTTIYANVALKPEKSNNVNLALFGTWHPAGRHTIYYEANGFLRYVDNYIQTSVIEKEGMMQFVNDPAVHIKGVEGEIRYDWDGRLQLMANVSYQDARDQQKYKEDGKPSATYDNHVPNRPWLFGNAEASYTFHNLLLHDNKLRLGCTFQWVHWYFLTWEAYGNRDTKARIPSQHICNANITYSWKHDSYNISLECSNFLDETAYDNYKLQKPGRAFFAKFRVFIN</sequence>
<keyword evidence="3 10" id="KW-1134">Transmembrane beta strand</keyword>
<evidence type="ECO:0000256" key="6">
    <source>
        <dbReference type="ARBA" id="ARBA00023077"/>
    </source>
</evidence>
<dbReference type="Pfam" id="PF07715">
    <property type="entry name" value="Plug"/>
    <property type="match status" value="1"/>
</dbReference>
<dbReference type="InterPro" id="IPR000531">
    <property type="entry name" value="Beta-barrel_TonB"/>
</dbReference>
<dbReference type="Gene3D" id="2.60.40.1120">
    <property type="entry name" value="Carboxypeptidase-like, regulatory domain"/>
    <property type="match status" value="1"/>
</dbReference>
<dbReference type="InterPro" id="IPR039426">
    <property type="entry name" value="TonB-dep_rcpt-like"/>
</dbReference>
<evidence type="ECO:0000256" key="1">
    <source>
        <dbReference type="ARBA" id="ARBA00004571"/>
    </source>
</evidence>
<keyword evidence="9 10" id="KW-0998">Cell outer membrane</keyword>
<evidence type="ECO:0000256" key="7">
    <source>
        <dbReference type="ARBA" id="ARBA00023136"/>
    </source>
</evidence>
<evidence type="ECO:0000259" key="13">
    <source>
        <dbReference type="Pfam" id="PF07715"/>
    </source>
</evidence>
<keyword evidence="8" id="KW-0675">Receptor</keyword>
<keyword evidence="5" id="KW-0732">Signal</keyword>
<keyword evidence="2 10" id="KW-0813">Transport</keyword>
<dbReference type="Gene3D" id="2.40.170.20">
    <property type="entry name" value="TonB-dependent receptor, beta-barrel domain"/>
    <property type="match status" value="1"/>
</dbReference>
<accession>A0A6N3GZM3</accession>
<dbReference type="Pfam" id="PF13715">
    <property type="entry name" value="CarbopepD_reg_2"/>
    <property type="match status" value="1"/>
</dbReference>
<keyword evidence="4 10" id="KW-0812">Transmembrane</keyword>
<dbReference type="GO" id="GO:0015344">
    <property type="term" value="F:siderophore uptake transmembrane transporter activity"/>
    <property type="evidence" value="ECO:0007669"/>
    <property type="project" value="TreeGrafter"/>
</dbReference>
<dbReference type="InterPro" id="IPR008969">
    <property type="entry name" value="CarboxyPept-like_regulatory"/>
</dbReference>
<dbReference type="PANTHER" id="PTHR30069:SF29">
    <property type="entry name" value="HEMOGLOBIN AND HEMOGLOBIN-HAPTOGLOBIN-BINDING PROTEIN 1-RELATED"/>
    <property type="match status" value="1"/>
</dbReference>
<dbReference type="PANTHER" id="PTHR30069">
    <property type="entry name" value="TONB-DEPENDENT OUTER MEMBRANE RECEPTOR"/>
    <property type="match status" value="1"/>
</dbReference>
<gene>
    <name evidence="14" type="primary">btuB_8</name>
    <name evidence="14" type="ORF">PMLFYP103_03278</name>
</gene>
<evidence type="ECO:0000256" key="4">
    <source>
        <dbReference type="ARBA" id="ARBA00022692"/>
    </source>
</evidence>
<dbReference type="SUPFAM" id="SSF49464">
    <property type="entry name" value="Carboxypeptidase regulatory domain-like"/>
    <property type="match status" value="1"/>
</dbReference>
<dbReference type="PROSITE" id="PS52016">
    <property type="entry name" value="TONB_DEPENDENT_REC_3"/>
    <property type="match status" value="1"/>
</dbReference>
<evidence type="ECO:0000259" key="12">
    <source>
        <dbReference type="Pfam" id="PF00593"/>
    </source>
</evidence>
<dbReference type="InterPro" id="IPR037066">
    <property type="entry name" value="Plug_dom_sf"/>
</dbReference>
<name>A0A6N3GZM3_9BACT</name>
<evidence type="ECO:0000256" key="2">
    <source>
        <dbReference type="ARBA" id="ARBA00022448"/>
    </source>
</evidence>
<dbReference type="InterPro" id="IPR036942">
    <property type="entry name" value="Beta-barrel_TonB_sf"/>
</dbReference>